<dbReference type="PANTHER" id="PTHR34611:SF2">
    <property type="entry name" value="INACTIVE RECOMBINATION-PROMOTING NUCLEASE-LIKE PROTEIN RPNE-RELATED"/>
    <property type="match status" value="1"/>
</dbReference>
<evidence type="ECO:0000313" key="1">
    <source>
        <dbReference type="EMBL" id="MBM6825804.1"/>
    </source>
</evidence>
<proteinExistence type="predicted"/>
<dbReference type="InterPro" id="IPR051699">
    <property type="entry name" value="Rpn/YhgA-like_nuclease"/>
</dbReference>
<dbReference type="RefSeq" id="WP_204907867.1">
    <property type="nucleotide sequence ID" value="NZ_JACJLV010000003.1"/>
</dbReference>
<comment type="caution">
    <text evidence="1">The sequence shown here is derived from an EMBL/GenBank/DDBJ whole genome shotgun (WGS) entry which is preliminary data.</text>
</comment>
<reference evidence="1" key="2">
    <citation type="journal article" date="2021" name="Sci. Rep.">
        <title>The distribution of antibiotic resistance genes in chicken gut microbiota commensals.</title>
        <authorList>
            <person name="Juricova H."/>
            <person name="Matiasovicova J."/>
            <person name="Kubasova T."/>
            <person name="Cejkova D."/>
            <person name="Rychlik I."/>
        </authorList>
    </citation>
    <scope>NUCLEOTIDE SEQUENCE</scope>
    <source>
        <strain evidence="1">An420c</strain>
    </source>
</reference>
<evidence type="ECO:0000313" key="2">
    <source>
        <dbReference type="Proteomes" id="UP000713880"/>
    </source>
</evidence>
<accession>A0A939BAY2</accession>
<reference evidence="1" key="1">
    <citation type="submission" date="2020-08" db="EMBL/GenBank/DDBJ databases">
        <authorList>
            <person name="Cejkova D."/>
            <person name="Kubasova T."/>
            <person name="Jahodarova E."/>
            <person name="Rychlik I."/>
        </authorList>
    </citation>
    <scope>NUCLEOTIDE SEQUENCE</scope>
    <source>
        <strain evidence="1">An420c</strain>
    </source>
</reference>
<dbReference type="AlphaFoldDB" id="A0A939BAY2"/>
<dbReference type="Proteomes" id="UP000713880">
    <property type="component" value="Unassembled WGS sequence"/>
</dbReference>
<sequence>MDKRNQTEDKVLKRAAKCFADELLRYFNITGTVSGIAPTESIHLELHRMYEDFNLIMDDGSWIHFEFQSSDGGVADLRRFRTYEAVTSQQYGVPVTTYVLYSGQIRQPKTELTEGLNTYRIHPILMSDRDANDLFENLQRKKDCGEPLTKEDLVPLTLSLLMGGTMPMEDRVTQTFRYLQEEPLEKEDQRNLEALTYALATKFLDQNAMKKLEGMIKMTELGQMLYNDGLADGIRQGLSQGISQGILSIARNLLGSVSDEFIIEKTGITPEQLQELKEEKESEKPTDNIT</sequence>
<dbReference type="EMBL" id="JACJLV010000003">
    <property type="protein sequence ID" value="MBM6825804.1"/>
    <property type="molecule type" value="Genomic_DNA"/>
</dbReference>
<dbReference type="PANTHER" id="PTHR34611">
    <property type="match status" value="1"/>
</dbReference>
<evidence type="ECO:0008006" key="3">
    <source>
        <dbReference type="Google" id="ProtNLM"/>
    </source>
</evidence>
<name>A0A939BAY2_9CLOT</name>
<keyword evidence="2" id="KW-1185">Reference proteome</keyword>
<gene>
    <name evidence="1" type="ORF">H6A13_01620</name>
</gene>
<dbReference type="GO" id="GO:0006310">
    <property type="term" value="P:DNA recombination"/>
    <property type="evidence" value="ECO:0007669"/>
    <property type="project" value="TreeGrafter"/>
</dbReference>
<protein>
    <recommendedName>
        <fullName evidence="3">Rpn family recombination-promoting nuclease/putative transposase</fullName>
    </recommendedName>
</protein>
<organism evidence="1 2">
    <name type="scientific">Mordavella massiliensis</name>
    <dbReference type="NCBI Taxonomy" id="1871024"/>
    <lineage>
        <taxon>Bacteria</taxon>
        <taxon>Bacillati</taxon>
        <taxon>Bacillota</taxon>
        <taxon>Clostridia</taxon>
        <taxon>Eubacteriales</taxon>
        <taxon>Clostridiaceae</taxon>
        <taxon>Mordavella</taxon>
    </lineage>
</organism>
<dbReference type="GO" id="GO:1990238">
    <property type="term" value="F:double-stranded DNA endonuclease activity"/>
    <property type="evidence" value="ECO:0007669"/>
    <property type="project" value="TreeGrafter"/>
</dbReference>